<feature type="domain" description="DUF4283" evidence="2">
    <location>
        <begin position="501"/>
        <end position="577"/>
    </location>
</feature>
<dbReference type="InterPro" id="IPR025558">
    <property type="entry name" value="DUF4283"/>
</dbReference>
<evidence type="ECO:0000313" key="3">
    <source>
        <dbReference type="EMBL" id="KAJ0190750.1"/>
    </source>
</evidence>
<gene>
    <name evidence="3" type="ORF">LSAT_V11C800388280</name>
</gene>
<proteinExistence type="predicted"/>
<accession>A0A9R1WVP8</accession>
<comment type="caution">
    <text evidence="3">The sequence shown here is derived from an EMBL/GenBank/DDBJ whole genome shotgun (WGS) entry which is preliminary data.</text>
</comment>
<dbReference type="Pfam" id="PF14111">
    <property type="entry name" value="DUF4283"/>
    <property type="match status" value="1"/>
</dbReference>
<dbReference type="EMBL" id="NBSK02000008">
    <property type="protein sequence ID" value="KAJ0190750.1"/>
    <property type="molecule type" value="Genomic_DNA"/>
</dbReference>
<feature type="region of interest" description="Disordered" evidence="1">
    <location>
        <begin position="162"/>
        <end position="190"/>
    </location>
</feature>
<keyword evidence="4" id="KW-1185">Reference proteome</keyword>
<dbReference type="Proteomes" id="UP000235145">
    <property type="component" value="Unassembled WGS sequence"/>
</dbReference>
<protein>
    <recommendedName>
        <fullName evidence="2">DUF4283 domain-containing protein</fullName>
    </recommendedName>
</protein>
<dbReference type="PANTHER" id="PTHR31286">
    <property type="entry name" value="GLYCINE-RICH CELL WALL STRUCTURAL PROTEIN 1.8-LIKE"/>
    <property type="match status" value="1"/>
</dbReference>
<name>A0A9R1WVP8_LACSA</name>
<evidence type="ECO:0000256" key="1">
    <source>
        <dbReference type="SAM" id="MobiDB-lite"/>
    </source>
</evidence>
<reference evidence="3 4" key="1">
    <citation type="journal article" date="2017" name="Nat. Commun.">
        <title>Genome assembly with in vitro proximity ligation data and whole-genome triplication in lettuce.</title>
        <authorList>
            <person name="Reyes-Chin-Wo S."/>
            <person name="Wang Z."/>
            <person name="Yang X."/>
            <person name="Kozik A."/>
            <person name="Arikit S."/>
            <person name="Song C."/>
            <person name="Xia L."/>
            <person name="Froenicke L."/>
            <person name="Lavelle D.O."/>
            <person name="Truco M.J."/>
            <person name="Xia R."/>
            <person name="Zhu S."/>
            <person name="Xu C."/>
            <person name="Xu H."/>
            <person name="Xu X."/>
            <person name="Cox K."/>
            <person name="Korf I."/>
            <person name="Meyers B.C."/>
            <person name="Michelmore R.W."/>
        </authorList>
    </citation>
    <scope>NUCLEOTIDE SEQUENCE [LARGE SCALE GENOMIC DNA]</scope>
    <source>
        <strain evidence="4">cv. Salinas</strain>
        <tissue evidence="3">Seedlings</tissue>
    </source>
</reference>
<evidence type="ECO:0000259" key="2">
    <source>
        <dbReference type="Pfam" id="PF14111"/>
    </source>
</evidence>
<dbReference type="InterPro" id="IPR040256">
    <property type="entry name" value="At4g02000-like"/>
</dbReference>
<evidence type="ECO:0000313" key="4">
    <source>
        <dbReference type="Proteomes" id="UP000235145"/>
    </source>
</evidence>
<dbReference type="PANTHER" id="PTHR31286:SF99">
    <property type="entry name" value="DUF4283 DOMAIN-CONTAINING PROTEIN"/>
    <property type="match status" value="1"/>
</dbReference>
<sequence length="807" mass="89000">MEYPSSSSSAVFVRSHSQKGILVSNFPINLEAEVESLDVGNVEARQVHKNGEATDNPRKNEDAKGALIIQGGPESETHSGSSSALCLSNHSNKGLFFTDSPIVSAGSSSMVAAIIGEEKEGDEVVSQDQSRRPLVGESDLVHGINVGDNVVAVSHHVVDDKKDEEQVLDGGKNKQNLSQSVSVEEGVDEEGPKDVVQNFEGTEEALDLDLLDRVSSVVANRPSSSLPPEVASPAVPPPCIDSVRSMKLIHSSLGIDSSVAVEKLSASFPSSRGKDDFVSMESQPSLVIGSTLRADNFGDKVEKPCLASEDPPMRINCHSLLGDGAFNAPVSFPLPATCLDTPPLPHLPPKDVTDSSFISFRPNSPRYVQASLSFADIVSGNSNLNLIEPTPAQTPPPRRVDDSPLTKTPNDIAAKDHMPLSSLQFGPCNPTISSSSPVGPNIPEFVADGPTYKDAPINLHHDEVASVTPIKLDFVDICGSLEDDFLIIPPDMMANGSIPYERTLYGYFVGDRLAFPFVKDRTLELWNEHGLCDIFINDDDVFFFKFDNDVGMNYVLQKGIWKIKGIPLFLRKWDADVFIEKPSHDRVPVWFNIFGIPLQLFNKDGLSLISSKLGKPLEVDSYTTTMCERATGRAVYARILIEMSAKDPWAKEIKIKAILGILKDVTIAKILVMTMPLAPLTRLAPPSKRRPRPLRKKLTIKVFKWLKKRNRAIPLPKKKFQVDNHKDKGSALKIAQVYKPISRDPKKTNVSFWDVTSWYQSLGLRDSDMLSGVFELKLRNWYRSFQMKRQICKKRVLGKKTVLEKQR</sequence>
<dbReference type="AlphaFoldDB" id="A0A9R1WVP8"/>
<organism evidence="3 4">
    <name type="scientific">Lactuca sativa</name>
    <name type="common">Garden lettuce</name>
    <dbReference type="NCBI Taxonomy" id="4236"/>
    <lineage>
        <taxon>Eukaryota</taxon>
        <taxon>Viridiplantae</taxon>
        <taxon>Streptophyta</taxon>
        <taxon>Embryophyta</taxon>
        <taxon>Tracheophyta</taxon>
        <taxon>Spermatophyta</taxon>
        <taxon>Magnoliopsida</taxon>
        <taxon>eudicotyledons</taxon>
        <taxon>Gunneridae</taxon>
        <taxon>Pentapetalae</taxon>
        <taxon>asterids</taxon>
        <taxon>campanulids</taxon>
        <taxon>Asterales</taxon>
        <taxon>Asteraceae</taxon>
        <taxon>Cichorioideae</taxon>
        <taxon>Cichorieae</taxon>
        <taxon>Lactucinae</taxon>
        <taxon>Lactuca</taxon>
    </lineage>
</organism>